<dbReference type="InterPro" id="IPR032750">
    <property type="entry name" value="TnsD_C"/>
</dbReference>
<name>A0A7X0NHF7_9GAMM</name>
<evidence type="ECO:0000259" key="1">
    <source>
        <dbReference type="Pfam" id="PF06527"/>
    </source>
</evidence>
<evidence type="ECO:0000313" key="3">
    <source>
        <dbReference type="EMBL" id="MBB6543484.1"/>
    </source>
</evidence>
<dbReference type="RefSeq" id="WP_184424274.1">
    <property type="nucleotide sequence ID" value="NZ_AP027362.1"/>
</dbReference>
<feature type="domain" description="Transposon Tn7 transposition protein TnsD C-terminal" evidence="2">
    <location>
        <begin position="332"/>
        <end position="445"/>
    </location>
</feature>
<gene>
    <name evidence="3" type="ORF">HNQ55_002005</name>
</gene>
<dbReference type="Pfam" id="PF06527">
    <property type="entry name" value="TniQ"/>
    <property type="match status" value="1"/>
</dbReference>
<dbReference type="InterPro" id="IPR009492">
    <property type="entry name" value="TniQ"/>
</dbReference>
<organism evidence="3 4">
    <name type="scientific">Thalassotalea piscium</name>
    <dbReference type="NCBI Taxonomy" id="1230533"/>
    <lineage>
        <taxon>Bacteria</taxon>
        <taxon>Pseudomonadati</taxon>
        <taxon>Pseudomonadota</taxon>
        <taxon>Gammaproteobacteria</taxon>
        <taxon>Alteromonadales</taxon>
        <taxon>Colwelliaceae</taxon>
        <taxon>Thalassotalea</taxon>
    </lineage>
</organism>
<accession>A0A7X0NHF7</accession>
<evidence type="ECO:0008006" key="5">
    <source>
        <dbReference type="Google" id="ProtNLM"/>
    </source>
</evidence>
<protein>
    <recommendedName>
        <fullName evidence="5">Transposase</fullName>
    </recommendedName>
</protein>
<sequence length="491" mass="57895">MLNIPYPLPDELVCSVIARAQRRLGIHGPKFANEYLLKNRNIIATPDLPSQLGLFSNQLEYQPITPTDLAYRHTLLPLYAPFIEEDRRLKCLTWMERKCDGNVHFTVGCAASRLNKPEFLRYCPYCAKEQIDEHGEAYWLRIHQIPSIHVCIKHHSPLSNVKTRVQKIHRHAFQTLRAQDELSLSEANCVHIEEQTRIERHVSVLLNLAPMTSPSFNQWSNFYKNVLHEKGYGKGQYICFDEVMEQVLSKWSVNWLKRERLWPLDKQSSWLHSIVRKHRKSFSFLEHIVLLDAIYEGAWSMESLLKQVPSTEEIPNSTHIYMSPLDDSVVHINKSKWLNLVKRYGTKLARINGGGAIYTWLYRYHNKWLLKTNSHYQRPIQYKNNRVDWQARDWRIVRAMYRILYDSEADLDCPRRSALWFIHQLEHSATVQKKLAKLPLTAAFLERYAEDTADYQIRRLTRTLSKYSSQMPPVWLSFLHKSLDKNRGIFL</sequence>
<feature type="domain" description="TniQ" evidence="1">
    <location>
        <begin position="5"/>
        <end position="158"/>
    </location>
</feature>
<keyword evidence="4" id="KW-1185">Reference proteome</keyword>
<evidence type="ECO:0000313" key="4">
    <source>
        <dbReference type="Proteomes" id="UP000537141"/>
    </source>
</evidence>
<proteinExistence type="predicted"/>
<dbReference type="Pfam" id="PF15978">
    <property type="entry name" value="TnsD"/>
    <property type="match status" value="1"/>
</dbReference>
<dbReference type="Proteomes" id="UP000537141">
    <property type="component" value="Unassembled WGS sequence"/>
</dbReference>
<dbReference type="AlphaFoldDB" id="A0A7X0NHF7"/>
<evidence type="ECO:0000259" key="2">
    <source>
        <dbReference type="Pfam" id="PF15978"/>
    </source>
</evidence>
<dbReference type="EMBL" id="JACHHU010000015">
    <property type="protein sequence ID" value="MBB6543484.1"/>
    <property type="molecule type" value="Genomic_DNA"/>
</dbReference>
<reference evidence="3 4" key="1">
    <citation type="submission" date="2020-08" db="EMBL/GenBank/DDBJ databases">
        <title>Genomic Encyclopedia of Type Strains, Phase IV (KMG-IV): sequencing the most valuable type-strain genomes for metagenomic binning, comparative biology and taxonomic classification.</title>
        <authorList>
            <person name="Goeker M."/>
        </authorList>
    </citation>
    <scope>NUCLEOTIDE SEQUENCE [LARGE SCALE GENOMIC DNA]</scope>
    <source>
        <strain evidence="3 4">DSM 26287</strain>
    </source>
</reference>
<comment type="caution">
    <text evidence="3">The sequence shown here is derived from an EMBL/GenBank/DDBJ whole genome shotgun (WGS) entry which is preliminary data.</text>
</comment>